<dbReference type="AlphaFoldDB" id="A0A2H0BTP7"/>
<keyword evidence="1 2" id="KW-0129">CBS domain</keyword>
<dbReference type="Pfam" id="PF00571">
    <property type="entry name" value="CBS"/>
    <property type="match status" value="4"/>
</dbReference>
<dbReference type="PROSITE" id="PS51371">
    <property type="entry name" value="CBS"/>
    <property type="match status" value="3"/>
</dbReference>
<dbReference type="Proteomes" id="UP000231246">
    <property type="component" value="Unassembled WGS sequence"/>
</dbReference>
<dbReference type="PANTHER" id="PTHR43080">
    <property type="entry name" value="CBS DOMAIN-CONTAINING PROTEIN CBSX3, MITOCHONDRIAL"/>
    <property type="match status" value="1"/>
</dbReference>
<evidence type="ECO:0000313" key="5">
    <source>
        <dbReference type="Proteomes" id="UP000231246"/>
    </source>
</evidence>
<dbReference type="EMBL" id="PCTA01000035">
    <property type="protein sequence ID" value="PIP61043.1"/>
    <property type="molecule type" value="Genomic_DNA"/>
</dbReference>
<proteinExistence type="predicted"/>
<comment type="caution">
    <text evidence="4">The sequence shown here is derived from an EMBL/GenBank/DDBJ whole genome shotgun (WGS) entry which is preliminary data.</text>
</comment>
<feature type="domain" description="CBS" evidence="3">
    <location>
        <begin position="81"/>
        <end position="137"/>
    </location>
</feature>
<dbReference type="InterPro" id="IPR051257">
    <property type="entry name" value="Diverse_CBS-Domain"/>
</dbReference>
<evidence type="ECO:0000256" key="2">
    <source>
        <dbReference type="PROSITE-ProRule" id="PRU00703"/>
    </source>
</evidence>
<evidence type="ECO:0000259" key="3">
    <source>
        <dbReference type="PROSITE" id="PS51371"/>
    </source>
</evidence>
<evidence type="ECO:0000313" key="4">
    <source>
        <dbReference type="EMBL" id="PIP61043.1"/>
    </source>
</evidence>
<dbReference type="SUPFAM" id="SSF54631">
    <property type="entry name" value="CBS-domain pair"/>
    <property type="match status" value="2"/>
</dbReference>
<feature type="domain" description="CBS" evidence="3">
    <location>
        <begin position="223"/>
        <end position="281"/>
    </location>
</feature>
<protein>
    <recommendedName>
        <fullName evidence="3">CBS domain-containing protein</fullName>
    </recommendedName>
</protein>
<dbReference type="CDD" id="cd02205">
    <property type="entry name" value="CBS_pair_SF"/>
    <property type="match status" value="2"/>
</dbReference>
<gene>
    <name evidence="4" type="ORF">COW99_05990</name>
</gene>
<dbReference type="SMART" id="SM00116">
    <property type="entry name" value="CBS"/>
    <property type="match status" value="3"/>
</dbReference>
<name>A0A2H0BTP7_9BACT</name>
<dbReference type="Gene3D" id="3.10.580.10">
    <property type="entry name" value="CBS-domain"/>
    <property type="match status" value="2"/>
</dbReference>
<organism evidence="4 5">
    <name type="scientific">Candidatus Roizmanbacteria bacterium CG22_combo_CG10-13_8_21_14_all_38_20</name>
    <dbReference type="NCBI Taxonomy" id="1974862"/>
    <lineage>
        <taxon>Bacteria</taxon>
        <taxon>Candidatus Roizmaniibacteriota</taxon>
    </lineage>
</organism>
<dbReference type="PANTHER" id="PTHR43080:SF2">
    <property type="entry name" value="CBS DOMAIN-CONTAINING PROTEIN"/>
    <property type="match status" value="1"/>
</dbReference>
<dbReference type="InterPro" id="IPR000644">
    <property type="entry name" value="CBS_dom"/>
</dbReference>
<evidence type="ECO:0000256" key="1">
    <source>
        <dbReference type="ARBA" id="ARBA00023122"/>
    </source>
</evidence>
<sequence>MQDANKNINQEINLTAKDLLKRRAIIKCTPDQTLAQALAALNRTHDAAFIFDSNDKYLGVINPYISVFKSRHPGDTKIANILFKPPQLTLDSYVWDVAKLMMDLKIYFLPVFAENGDFAGVVSVNRLFDALAKRDDIVKQINLDTKSEVRTIKEDANLDYTYNLMRDARVSRLPVVDVRGRLVGIVTRFDIQAVFSEPMKNRSWAPRIGEKSSYLSQPLRNYYHKMVVTAPVSATALQIISLILDKQVGSVVIIDKNRVPVGIVSIYDLLRAVGKLRPQVEGDMNVKVADDFANKAQLEEILDKFYSKMDRFNPVRKIRFVLDTKRNAAGVPSRYSTHMMLTLRSGRQYIAKVMDYDWKKAVRKTVDKLRKQLTA</sequence>
<accession>A0A2H0BTP7</accession>
<reference evidence="4 5" key="1">
    <citation type="submission" date="2017-09" db="EMBL/GenBank/DDBJ databases">
        <title>Depth-based differentiation of microbial function through sediment-hosted aquifers and enrichment of novel symbionts in the deep terrestrial subsurface.</title>
        <authorList>
            <person name="Probst A.J."/>
            <person name="Ladd B."/>
            <person name="Jarett J.K."/>
            <person name="Geller-Mcgrath D.E."/>
            <person name="Sieber C.M."/>
            <person name="Emerson J.B."/>
            <person name="Anantharaman K."/>
            <person name="Thomas B.C."/>
            <person name="Malmstrom R."/>
            <person name="Stieglmeier M."/>
            <person name="Klingl A."/>
            <person name="Woyke T."/>
            <person name="Ryan C.M."/>
            <person name="Banfield J.F."/>
        </authorList>
    </citation>
    <scope>NUCLEOTIDE SEQUENCE [LARGE SCALE GENOMIC DNA]</scope>
    <source>
        <strain evidence="4">CG22_combo_CG10-13_8_21_14_all_38_20</strain>
    </source>
</reference>
<feature type="domain" description="CBS" evidence="3">
    <location>
        <begin position="144"/>
        <end position="203"/>
    </location>
</feature>
<dbReference type="InterPro" id="IPR046342">
    <property type="entry name" value="CBS_dom_sf"/>
</dbReference>